<protein>
    <submittedName>
        <fullName evidence="1">Uncharacterized protein</fullName>
    </submittedName>
</protein>
<sequence length="56" mass="6358">MSKILRAVHAYLSDVLKRLPTHKATQIEGYCNTAGNPIKIKKWLWGSADAYSFTTY</sequence>
<comment type="caution">
    <text evidence="1">The sequence shown here is derived from an EMBL/GenBank/DDBJ whole genome shotgun (WGS) entry which is preliminary data.</text>
</comment>
<proteinExistence type="predicted"/>
<keyword evidence="2" id="KW-1185">Reference proteome</keyword>
<name>A0ABN0PVR7_ACILW</name>
<organism evidence="1 2">
    <name type="scientific">Acinetobacter lwoffii NCTC 5866 = CIP 64.10 = NIPH 512</name>
    <dbReference type="NCBI Taxonomy" id="981327"/>
    <lineage>
        <taxon>Bacteria</taxon>
        <taxon>Pseudomonadati</taxon>
        <taxon>Pseudomonadota</taxon>
        <taxon>Gammaproteobacteria</taxon>
        <taxon>Moraxellales</taxon>
        <taxon>Moraxellaceae</taxon>
        <taxon>Acinetobacter</taxon>
    </lineage>
</organism>
<accession>A0ABN0PVR7</accession>
<gene>
    <name evidence="1" type="ORF">P800_02645</name>
</gene>
<evidence type="ECO:0000313" key="2">
    <source>
        <dbReference type="Proteomes" id="UP000018465"/>
    </source>
</evidence>
<evidence type="ECO:0000313" key="1">
    <source>
        <dbReference type="EMBL" id="ESJ94552.1"/>
    </source>
</evidence>
<dbReference type="EMBL" id="AYHO01000005">
    <property type="protein sequence ID" value="ESJ94552.1"/>
    <property type="molecule type" value="Genomic_DNA"/>
</dbReference>
<reference evidence="1 2" key="1">
    <citation type="submission" date="2013-10" db="EMBL/GenBank/DDBJ databases">
        <title>The Genome Sequence of Acinetobacter lwoffii NIPH 512.</title>
        <authorList>
            <consortium name="The Broad Institute Genomics Platform"/>
            <consortium name="The Broad Institute Genome Sequencing Center for Infectious Disease"/>
            <person name="Cerqueira G."/>
            <person name="Feldgarden M."/>
            <person name="Courvalin P."/>
            <person name="Grillot-Courvalin C."/>
            <person name="Clermont D."/>
            <person name="Rocha E."/>
            <person name="Yoon E.-J."/>
            <person name="Nemec A."/>
            <person name="Young S.K."/>
            <person name="Zeng Q."/>
            <person name="Gargeya S."/>
            <person name="Fitzgerald M."/>
            <person name="Abouelleil A."/>
            <person name="Alvarado L."/>
            <person name="Berlin A.M."/>
            <person name="Chapman S.B."/>
            <person name="Gainer-Dewar J."/>
            <person name="Goldberg J."/>
            <person name="Gnerre S."/>
            <person name="Griggs A."/>
            <person name="Gujja S."/>
            <person name="Hansen M."/>
            <person name="Howarth C."/>
            <person name="Imamovic A."/>
            <person name="Ireland A."/>
            <person name="Larimer J."/>
            <person name="McCowan C."/>
            <person name="Murphy C."/>
            <person name="Pearson M."/>
            <person name="Poon T.W."/>
            <person name="Priest M."/>
            <person name="Roberts A."/>
            <person name="Saif S."/>
            <person name="Shea T."/>
            <person name="Sykes S."/>
            <person name="Wortman J."/>
            <person name="Nusbaum C."/>
            <person name="Birren B."/>
        </authorList>
    </citation>
    <scope>NUCLEOTIDE SEQUENCE [LARGE SCALE GENOMIC DNA]</scope>
    <source>
        <strain evidence="1 2">NIPH 512</strain>
    </source>
</reference>
<dbReference type="Proteomes" id="UP000018465">
    <property type="component" value="Unassembled WGS sequence"/>
</dbReference>